<dbReference type="EMBL" id="BPLR01020123">
    <property type="protein sequence ID" value="GIX75010.1"/>
    <property type="molecule type" value="Genomic_DNA"/>
</dbReference>
<dbReference type="AlphaFoldDB" id="A0AAV4MRH9"/>
<accession>A0AAV4MRH9</accession>
<protein>
    <submittedName>
        <fullName evidence="2">Uncharacterized protein</fullName>
    </submittedName>
</protein>
<sequence>MFCFPQTKPTLKLICVTASASFSFRFPFLVERLRVRVGVDPDLHLHRPLVHHLPPLQFQSTASRAKKAIVINLVHFARISAARCHSDGHQAQLRAQGGDTLSPTAPTPGATSTPRSTSRSSSSSYFAPFLFMSFFYYQIVKVLWNKNIPGSAEVNSRPIRTGQWTSRLFFSKIPLLSIDINEALIPW</sequence>
<gene>
    <name evidence="2" type="ORF">CEXT_140581</name>
</gene>
<organism evidence="2 3">
    <name type="scientific">Caerostris extrusa</name>
    <name type="common">Bark spider</name>
    <name type="synonym">Caerostris bankana</name>
    <dbReference type="NCBI Taxonomy" id="172846"/>
    <lineage>
        <taxon>Eukaryota</taxon>
        <taxon>Metazoa</taxon>
        <taxon>Ecdysozoa</taxon>
        <taxon>Arthropoda</taxon>
        <taxon>Chelicerata</taxon>
        <taxon>Arachnida</taxon>
        <taxon>Araneae</taxon>
        <taxon>Araneomorphae</taxon>
        <taxon>Entelegynae</taxon>
        <taxon>Araneoidea</taxon>
        <taxon>Araneidae</taxon>
        <taxon>Caerostris</taxon>
    </lineage>
</organism>
<evidence type="ECO:0000313" key="2">
    <source>
        <dbReference type="EMBL" id="GIX75010.1"/>
    </source>
</evidence>
<name>A0AAV4MRH9_CAEEX</name>
<reference evidence="2 3" key="1">
    <citation type="submission" date="2021-06" db="EMBL/GenBank/DDBJ databases">
        <title>Caerostris extrusa draft genome.</title>
        <authorList>
            <person name="Kono N."/>
            <person name="Arakawa K."/>
        </authorList>
    </citation>
    <scope>NUCLEOTIDE SEQUENCE [LARGE SCALE GENOMIC DNA]</scope>
</reference>
<dbReference type="Proteomes" id="UP001054945">
    <property type="component" value="Unassembled WGS sequence"/>
</dbReference>
<proteinExistence type="predicted"/>
<evidence type="ECO:0000313" key="3">
    <source>
        <dbReference type="Proteomes" id="UP001054945"/>
    </source>
</evidence>
<comment type="caution">
    <text evidence="2">The sequence shown here is derived from an EMBL/GenBank/DDBJ whole genome shotgun (WGS) entry which is preliminary data.</text>
</comment>
<feature type="compositionally biased region" description="Low complexity" evidence="1">
    <location>
        <begin position="102"/>
        <end position="121"/>
    </location>
</feature>
<feature type="region of interest" description="Disordered" evidence="1">
    <location>
        <begin position="92"/>
        <end position="121"/>
    </location>
</feature>
<evidence type="ECO:0000256" key="1">
    <source>
        <dbReference type="SAM" id="MobiDB-lite"/>
    </source>
</evidence>
<keyword evidence="3" id="KW-1185">Reference proteome</keyword>